<evidence type="ECO:0000313" key="7">
    <source>
        <dbReference type="EMBL" id="GFH30049.1"/>
    </source>
</evidence>
<dbReference type="GO" id="GO:0006865">
    <property type="term" value="P:amino acid transport"/>
    <property type="evidence" value="ECO:0007669"/>
    <property type="project" value="InterPro"/>
</dbReference>
<dbReference type="PROSITE" id="PS00218">
    <property type="entry name" value="AMINO_ACID_PERMEASE_1"/>
    <property type="match status" value="1"/>
</dbReference>
<keyword evidence="3 6" id="KW-0812">Transmembrane</keyword>
<dbReference type="InterPro" id="IPR004840">
    <property type="entry name" value="Amino_acid_permease_CS"/>
</dbReference>
<gene>
    <name evidence="7" type="ORF">HaLaN_28823</name>
</gene>
<feature type="transmembrane region" description="Helical" evidence="6">
    <location>
        <begin position="97"/>
        <end position="126"/>
    </location>
</feature>
<keyword evidence="4 6" id="KW-1133">Transmembrane helix</keyword>
<proteinExistence type="predicted"/>
<comment type="subcellular location">
    <subcellularLocation>
        <location evidence="1">Membrane</location>
        <topology evidence="1">Multi-pass membrane protein</topology>
    </subcellularLocation>
</comment>
<dbReference type="PANTHER" id="PTHR45649:SF26">
    <property type="entry name" value="OS04G0435100 PROTEIN"/>
    <property type="match status" value="1"/>
</dbReference>
<evidence type="ECO:0000256" key="1">
    <source>
        <dbReference type="ARBA" id="ARBA00004141"/>
    </source>
</evidence>
<evidence type="ECO:0000313" key="8">
    <source>
        <dbReference type="Proteomes" id="UP000485058"/>
    </source>
</evidence>
<dbReference type="Gene3D" id="1.20.1740.10">
    <property type="entry name" value="Amino acid/polyamine transporter I"/>
    <property type="match status" value="1"/>
</dbReference>
<dbReference type="Pfam" id="PF13520">
    <property type="entry name" value="AA_permease_2"/>
    <property type="match status" value="1"/>
</dbReference>
<keyword evidence="8" id="KW-1185">Reference proteome</keyword>
<keyword evidence="5 6" id="KW-0472">Membrane</keyword>
<reference evidence="7 8" key="1">
    <citation type="submission" date="2020-02" db="EMBL/GenBank/DDBJ databases">
        <title>Draft genome sequence of Haematococcus lacustris strain NIES-144.</title>
        <authorList>
            <person name="Morimoto D."/>
            <person name="Nakagawa S."/>
            <person name="Yoshida T."/>
            <person name="Sawayama S."/>
        </authorList>
    </citation>
    <scope>NUCLEOTIDE SEQUENCE [LARGE SCALE GENOMIC DNA]</scope>
    <source>
        <strain evidence="7 8">NIES-144</strain>
    </source>
</reference>
<comment type="caution">
    <text evidence="7">The sequence shown here is derived from an EMBL/GenBank/DDBJ whole genome shotgun (WGS) entry which is preliminary data.</text>
</comment>
<protein>
    <submittedName>
        <fullName evidence="7">Uncharacterized protein</fullName>
    </submittedName>
</protein>
<feature type="transmembrane region" description="Helical" evidence="6">
    <location>
        <begin position="12"/>
        <end position="32"/>
    </location>
</feature>
<dbReference type="Proteomes" id="UP000485058">
    <property type="component" value="Unassembled WGS sequence"/>
</dbReference>
<sequence length="278" mass="30431">MHSLPSASSQDLRRGFSWVCNAACAYSILSVWGVVEYYSTQGLAYGGPVAVIWGWVLVSCFSMAIALCMAELVSAFPTSGGLYYWSYMLAPVRYRRLACWMTGWLNLLGQVAFTACLEVALTHYIAAHVRLYTTGRNEEPGYDMTTQELLGVFTALHVVHAVLNSLGQSATRVMVVFSGWWNTVATLGFCAMLLCVAPKHQSPAFVFTQWLPGSEASGITSPPYIFMVSQQPAATGRLVDRVPAPATVFPGYIEPGAQLRLQGLVHPEPRLQLRPGRV</sequence>
<evidence type="ECO:0000256" key="2">
    <source>
        <dbReference type="ARBA" id="ARBA00022448"/>
    </source>
</evidence>
<keyword evidence="2" id="KW-0813">Transport</keyword>
<dbReference type="AlphaFoldDB" id="A0A6A0AB26"/>
<evidence type="ECO:0000256" key="4">
    <source>
        <dbReference type="ARBA" id="ARBA00022989"/>
    </source>
</evidence>
<dbReference type="GO" id="GO:0016020">
    <property type="term" value="C:membrane"/>
    <property type="evidence" value="ECO:0007669"/>
    <property type="project" value="UniProtKB-SubCell"/>
</dbReference>
<dbReference type="InterPro" id="IPR002293">
    <property type="entry name" value="AA/rel_permease1"/>
</dbReference>
<accession>A0A6A0AB26</accession>
<feature type="transmembrane region" description="Helical" evidence="6">
    <location>
        <begin position="173"/>
        <end position="194"/>
    </location>
</feature>
<evidence type="ECO:0000256" key="3">
    <source>
        <dbReference type="ARBA" id="ARBA00022692"/>
    </source>
</evidence>
<dbReference type="EMBL" id="BLLF01004676">
    <property type="protein sequence ID" value="GFH30049.1"/>
    <property type="molecule type" value="Genomic_DNA"/>
</dbReference>
<feature type="transmembrane region" description="Helical" evidence="6">
    <location>
        <begin position="52"/>
        <end position="85"/>
    </location>
</feature>
<evidence type="ECO:0000256" key="5">
    <source>
        <dbReference type="ARBA" id="ARBA00023136"/>
    </source>
</evidence>
<organism evidence="7 8">
    <name type="scientific">Haematococcus lacustris</name>
    <name type="common">Green alga</name>
    <name type="synonym">Haematococcus pluvialis</name>
    <dbReference type="NCBI Taxonomy" id="44745"/>
    <lineage>
        <taxon>Eukaryota</taxon>
        <taxon>Viridiplantae</taxon>
        <taxon>Chlorophyta</taxon>
        <taxon>core chlorophytes</taxon>
        <taxon>Chlorophyceae</taxon>
        <taxon>CS clade</taxon>
        <taxon>Chlamydomonadales</taxon>
        <taxon>Haematococcaceae</taxon>
        <taxon>Haematococcus</taxon>
    </lineage>
</organism>
<evidence type="ECO:0000256" key="6">
    <source>
        <dbReference type="SAM" id="Phobius"/>
    </source>
</evidence>
<dbReference type="GO" id="GO:0022857">
    <property type="term" value="F:transmembrane transporter activity"/>
    <property type="evidence" value="ECO:0007669"/>
    <property type="project" value="InterPro"/>
</dbReference>
<name>A0A6A0AB26_HAELA</name>
<dbReference type="PANTHER" id="PTHR45649">
    <property type="entry name" value="AMINO-ACID PERMEASE BAT1"/>
    <property type="match status" value="1"/>
</dbReference>